<dbReference type="EMBL" id="JAKNHQ010000009">
    <property type="protein sequence ID" value="MCG4610922.1"/>
    <property type="molecule type" value="Genomic_DNA"/>
</dbReference>
<evidence type="ECO:0000259" key="2">
    <source>
        <dbReference type="Pfam" id="PF04909"/>
    </source>
</evidence>
<dbReference type="InterPro" id="IPR006680">
    <property type="entry name" value="Amidohydro-rel"/>
</dbReference>
<proteinExistence type="predicted"/>
<feature type="domain" description="Amidohydrolase-related" evidence="2">
    <location>
        <begin position="60"/>
        <end position="281"/>
    </location>
</feature>
<protein>
    <submittedName>
        <fullName evidence="3">Amidohydrolase family protein</fullName>
    </submittedName>
</protein>
<dbReference type="PANTHER" id="PTHR21240">
    <property type="entry name" value="2-AMINO-3-CARBOXYLMUCONATE-6-SEMIALDEHYDE DECARBOXYLASE"/>
    <property type="match status" value="1"/>
</dbReference>
<dbReference type="Proteomes" id="UP001298681">
    <property type="component" value="Unassembled WGS sequence"/>
</dbReference>
<name>A0ABS9MJD6_9FIRM</name>
<evidence type="ECO:0000256" key="1">
    <source>
        <dbReference type="ARBA" id="ARBA00023239"/>
    </source>
</evidence>
<keyword evidence="4" id="KW-1185">Reference proteome</keyword>
<dbReference type="SUPFAM" id="SSF51556">
    <property type="entry name" value="Metallo-dependent hydrolases"/>
    <property type="match status" value="1"/>
</dbReference>
<evidence type="ECO:0000313" key="3">
    <source>
        <dbReference type="EMBL" id="MCG4610922.1"/>
    </source>
</evidence>
<dbReference type="Gene3D" id="3.20.20.140">
    <property type="entry name" value="Metal-dependent hydrolases"/>
    <property type="match status" value="1"/>
</dbReference>
<organism evidence="3 4">
    <name type="scientific">Anaeromassilibacillus senegalensis</name>
    <dbReference type="NCBI Taxonomy" id="1673717"/>
    <lineage>
        <taxon>Bacteria</taxon>
        <taxon>Bacillati</taxon>
        <taxon>Bacillota</taxon>
        <taxon>Clostridia</taxon>
        <taxon>Eubacteriales</taxon>
        <taxon>Acutalibacteraceae</taxon>
        <taxon>Anaeromassilibacillus</taxon>
    </lineage>
</organism>
<sequence length="288" mass="33400">MVIDVYAFPGFLKEICQDPERVAFRREQYFLYKQHVWPMELFMKQLHAAGIDKCVISAEDVTTRAGDTIVSNEEIRTLVDLQPERLIGFASVDPQRPDAVEVLEKAFTELHLAGLKLSPAMQRFYPNDFHLMDPVYQVCLKYNKPILFQSGMTWIKDSPSTYSRPVLFEDVAMRYPDLRICLGHFGWPYIMETAMLLLKYPNVYADTALLYFDSPKQFFHTTFNVQMGEYWIDRMLADKVMFGSTYPRIEQKRMIGAVDVLNLRSKQKAMVLGGNALRFLGMEEKENG</sequence>
<reference evidence="3 4" key="1">
    <citation type="submission" date="2022-01" db="EMBL/GenBank/DDBJ databases">
        <title>Collection of gut derived symbiotic bacterial strains cultured from healthy donors.</title>
        <authorList>
            <person name="Lin H."/>
            <person name="Kohout C."/>
            <person name="Waligurski E."/>
            <person name="Pamer E.G."/>
        </authorList>
    </citation>
    <scope>NUCLEOTIDE SEQUENCE [LARGE SCALE GENOMIC DNA]</scope>
    <source>
        <strain evidence="3 4">DFI.7.58</strain>
    </source>
</reference>
<accession>A0ABS9MJD6</accession>
<gene>
    <name evidence="3" type="ORF">L0P57_08240</name>
</gene>
<comment type="caution">
    <text evidence="3">The sequence shown here is derived from an EMBL/GenBank/DDBJ whole genome shotgun (WGS) entry which is preliminary data.</text>
</comment>
<dbReference type="Pfam" id="PF04909">
    <property type="entry name" value="Amidohydro_2"/>
    <property type="match status" value="1"/>
</dbReference>
<keyword evidence="1" id="KW-0456">Lyase</keyword>
<dbReference type="InterPro" id="IPR032465">
    <property type="entry name" value="ACMSD"/>
</dbReference>
<dbReference type="InterPro" id="IPR032466">
    <property type="entry name" value="Metal_Hydrolase"/>
</dbReference>
<evidence type="ECO:0000313" key="4">
    <source>
        <dbReference type="Proteomes" id="UP001298681"/>
    </source>
</evidence>
<dbReference type="RefSeq" id="WP_237966795.1">
    <property type="nucleotide sequence ID" value="NZ_JAKNHQ010000009.1"/>
</dbReference>